<dbReference type="AlphaFoldDB" id="A0A8T0PT01"/>
<proteinExistence type="predicted"/>
<dbReference type="Pfam" id="PF07816">
    <property type="entry name" value="DUF1645"/>
    <property type="match status" value="1"/>
</dbReference>
<feature type="compositionally biased region" description="Low complexity" evidence="1">
    <location>
        <begin position="269"/>
        <end position="279"/>
    </location>
</feature>
<comment type="caution">
    <text evidence="2">The sequence shown here is derived from an EMBL/GenBank/DDBJ whole genome shotgun (WGS) entry which is preliminary data.</text>
</comment>
<dbReference type="PANTHER" id="PTHR33095:SF51">
    <property type="entry name" value="EXPRESSED PROTEIN"/>
    <property type="match status" value="1"/>
</dbReference>
<keyword evidence="3" id="KW-1185">Reference proteome</keyword>
<dbReference type="InterPro" id="IPR012442">
    <property type="entry name" value="DUF1645_plant"/>
</dbReference>
<evidence type="ECO:0000313" key="3">
    <source>
        <dbReference type="Proteomes" id="UP000823388"/>
    </source>
</evidence>
<dbReference type="PANTHER" id="PTHR33095">
    <property type="entry name" value="OS07G0619500 PROTEIN"/>
    <property type="match status" value="1"/>
</dbReference>
<dbReference type="EMBL" id="CM029051">
    <property type="protein sequence ID" value="KAG2564058.1"/>
    <property type="molecule type" value="Genomic_DNA"/>
</dbReference>
<sequence length="349" mass="35822">MAAAAAAADAGDPPPLAGGCDDSACSTPFVSAPSSPTRDRDAFLPHHAAACFYSAPASPTRGGAKDFGAGLLDFDFDFSSQFPPPSAAAMSSADELFCNGQIRPVRLAAALLQPQQPHGDAAAAAPGPGAALEEDGCCGDGIDAVLDERGRVRGRSVRRKARSMSPFRTHWMRSPAPAAQTPAPENEPAADEEQAAAVTPAASRSSSSSSTASSASSASSSSSSSSSRGSRRWGGFLKDLLHRSKSDGGKTHHHHSHLPAGPAPPTSPSPAAAPRTSAGGHSGGRRRSAHERLYAARRAEAEEMRRRTNLPYRQGFLLFGCIGLGHRSYGAVHGVARGLNAAAAVSSRS</sequence>
<feature type="region of interest" description="Disordered" evidence="1">
    <location>
        <begin position="153"/>
        <end position="290"/>
    </location>
</feature>
<feature type="compositionally biased region" description="Low complexity" evidence="1">
    <location>
        <begin position="195"/>
        <end position="228"/>
    </location>
</feature>
<gene>
    <name evidence="2" type="ORF">PVAP13_8KG334300</name>
</gene>
<feature type="compositionally biased region" description="Basic and acidic residues" evidence="1">
    <location>
        <begin position="239"/>
        <end position="250"/>
    </location>
</feature>
<reference evidence="2" key="1">
    <citation type="submission" date="2020-05" db="EMBL/GenBank/DDBJ databases">
        <title>WGS assembly of Panicum virgatum.</title>
        <authorList>
            <person name="Lovell J.T."/>
            <person name="Jenkins J."/>
            <person name="Shu S."/>
            <person name="Juenger T.E."/>
            <person name="Schmutz J."/>
        </authorList>
    </citation>
    <scope>NUCLEOTIDE SEQUENCE</scope>
    <source>
        <strain evidence="2">AP13</strain>
    </source>
</reference>
<accession>A0A8T0PT01</accession>
<evidence type="ECO:0000313" key="2">
    <source>
        <dbReference type="EMBL" id="KAG2564058.1"/>
    </source>
</evidence>
<dbReference type="Proteomes" id="UP000823388">
    <property type="component" value="Chromosome 8K"/>
</dbReference>
<organism evidence="2 3">
    <name type="scientific">Panicum virgatum</name>
    <name type="common">Blackwell switchgrass</name>
    <dbReference type="NCBI Taxonomy" id="38727"/>
    <lineage>
        <taxon>Eukaryota</taxon>
        <taxon>Viridiplantae</taxon>
        <taxon>Streptophyta</taxon>
        <taxon>Embryophyta</taxon>
        <taxon>Tracheophyta</taxon>
        <taxon>Spermatophyta</taxon>
        <taxon>Magnoliopsida</taxon>
        <taxon>Liliopsida</taxon>
        <taxon>Poales</taxon>
        <taxon>Poaceae</taxon>
        <taxon>PACMAD clade</taxon>
        <taxon>Panicoideae</taxon>
        <taxon>Panicodae</taxon>
        <taxon>Paniceae</taxon>
        <taxon>Panicinae</taxon>
        <taxon>Panicum</taxon>
        <taxon>Panicum sect. Hiantes</taxon>
    </lineage>
</organism>
<name>A0A8T0PT01_PANVG</name>
<evidence type="ECO:0000256" key="1">
    <source>
        <dbReference type="SAM" id="MobiDB-lite"/>
    </source>
</evidence>
<protein>
    <recommendedName>
        <fullName evidence="4">Calmodulin-binding protein</fullName>
    </recommendedName>
</protein>
<evidence type="ECO:0008006" key="4">
    <source>
        <dbReference type="Google" id="ProtNLM"/>
    </source>
</evidence>
<dbReference type="OrthoDB" id="667051at2759"/>
<feature type="compositionally biased region" description="Basic residues" evidence="1">
    <location>
        <begin position="153"/>
        <end position="162"/>
    </location>
</feature>